<reference evidence="1 2" key="1">
    <citation type="submission" date="2024-10" db="EMBL/GenBank/DDBJ databases">
        <title>The Natural Products Discovery Center: Release of the First 8490 Sequenced Strains for Exploring Actinobacteria Biosynthetic Diversity.</title>
        <authorList>
            <person name="Kalkreuter E."/>
            <person name="Kautsar S.A."/>
            <person name="Yang D."/>
            <person name="Bader C.D."/>
            <person name="Teijaro C.N."/>
            <person name="Fluegel L."/>
            <person name="Davis C.M."/>
            <person name="Simpson J.R."/>
            <person name="Lauterbach L."/>
            <person name="Steele A.D."/>
            <person name="Gui C."/>
            <person name="Meng S."/>
            <person name="Li G."/>
            <person name="Viehrig K."/>
            <person name="Ye F."/>
            <person name="Su P."/>
            <person name="Kiefer A.F."/>
            <person name="Nichols A."/>
            <person name="Cepeda A.J."/>
            <person name="Yan W."/>
            <person name="Fan B."/>
            <person name="Jiang Y."/>
            <person name="Adhikari A."/>
            <person name="Zheng C.-J."/>
            <person name="Schuster L."/>
            <person name="Cowan T.M."/>
            <person name="Smanski M.J."/>
            <person name="Chevrette M.G."/>
            <person name="De Carvalho L.P.S."/>
            <person name="Shen B."/>
        </authorList>
    </citation>
    <scope>NUCLEOTIDE SEQUENCE [LARGE SCALE GENOMIC DNA]</scope>
    <source>
        <strain evidence="1 2">NPDC050545</strain>
    </source>
</reference>
<comment type="caution">
    <text evidence="1">The sequence shown here is derived from an EMBL/GenBank/DDBJ whole genome shotgun (WGS) entry which is preliminary data.</text>
</comment>
<name>A0ABW7ZAS5_9ACTN</name>
<dbReference type="RefSeq" id="WP_397091363.1">
    <property type="nucleotide sequence ID" value="NZ_JBITGY010000018.1"/>
</dbReference>
<proteinExistence type="predicted"/>
<protein>
    <submittedName>
        <fullName evidence="1">Uncharacterized protein</fullName>
    </submittedName>
</protein>
<sequence>METDTVLAPREHLELLRAALAERGWPATFAGTRQCVTLRVRNPDDGGLNIDIASRDGQ</sequence>
<evidence type="ECO:0000313" key="1">
    <source>
        <dbReference type="EMBL" id="MFI6505282.1"/>
    </source>
</evidence>
<accession>A0ABW7ZAS5</accession>
<evidence type="ECO:0000313" key="2">
    <source>
        <dbReference type="Proteomes" id="UP001612741"/>
    </source>
</evidence>
<organism evidence="1 2">
    <name type="scientific">Nonomuraea typhae</name>
    <dbReference type="NCBI Taxonomy" id="2603600"/>
    <lineage>
        <taxon>Bacteria</taxon>
        <taxon>Bacillati</taxon>
        <taxon>Actinomycetota</taxon>
        <taxon>Actinomycetes</taxon>
        <taxon>Streptosporangiales</taxon>
        <taxon>Streptosporangiaceae</taxon>
        <taxon>Nonomuraea</taxon>
    </lineage>
</organism>
<gene>
    <name evidence="1" type="ORF">ACIBG2_48430</name>
</gene>
<dbReference type="EMBL" id="JBITGY010000018">
    <property type="protein sequence ID" value="MFI6505282.1"/>
    <property type="molecule type" value="Genomic_DNA"/>
</dbReference>
<dbReference type="Proteomes" id="UP001612741">
    <property type="component" value="Unassembled WGS sequence"/>
</dbReference>
<keyword evidence="2" id="KW-1185">Reference proteome</keyword>